<feature type="binding site" evidence="2">
    <location>
        <position position="88"/>
    </location>
    <ligand>
        <name>substrate</name>
    </ligand>
</feature>
<comment type="caution">
    <text evidence="5">The sequence shown here is derived from an EMBL/GenBank/DDBJ whole genome shotgun (WGS) entry which is preliminary data.</text>
</comment>
<dbReference type="GO" id="GO:0005524">
    <property type="term" value="F:ATP binding"/>
    <property type="evidence" value="ECO:0007669"/>
    <property type="project" value="UniProtKB-KW"/>
</dbReference>
<feature type="binding site" evidence="2">
    <location>
        <position position="35"/>
    </location>
    <ligand>
        <name>substrate</name>
    </ligand>
</feature>
<dbReference type="RefSeq" id="WP_188365863.1">
    <property type="nucleotide sequence ID" value="NZ_BAABJF010000009.1"/>
</dbReference>
<feature type="binding site" evidence="3">
    <location>
        <begin position="11"/>
        <end position="19"/>
    </location>
    <ligand>
        <name>ATP</name>
        <dbReference type="ChEBI" id="CHEBI:30616"/>
    </ligand>
</feature>
<feature type="binding site" evidence="2">
    <location>
        <position position="83"/>
    </location>
    <ligand>
        <name>substrate</name>
    </ligand>
</feature>
<feature type="binding site" evidence="2">
    <location>
        <position position="58"/>
    </location>
    <ligand>
        <name>substrate</name>
    </ligand>
</feature>
<evidence type="ECO:0000259" key="4">
    <source>
        <dbReference type="Pfam" id="PF01712"/>
    </source>
</evidence>
<sequence>MSRPIIIGIAGNIGAGKTSLVEFLQRSYVITPFYEPNDENPYLDDFYRDMKAWAFHSQLYFLSSKFAMQQQLEQCRGVVLQDRTLFEDVEIFATALHHMRKINNRDWQTFTDLYNSIQQAIQPPDLMIYLKCSIRTARKRIKIRGRAMEQNMPLRYLKRLETLYQSWISRYNMSEVLTIETDQLDYVNDLVDQLQLMTSIERFIPHDLKRTV</sequence>
<dbReference type="GO" id="GO:0005737">
    <property type="term" value="C:cytoplasm"/>
    <property type="evidence" value="ECO:0007669"/>
    <property type="project" value="TreeGrafter"/>
</dbReference>
<keyword evidence="5" id="KW-0808">Transferase</keyword>
<gene>
    <name evidence="5" type="ORF">GCM10011365_22630</name>
</gene>
<dbReference type="EMBL" id="BMEO01000012">
    <property type="protein sequence ID" value="GGG00806.1"/>
    <property type="molecule type" value="Genomic_DNA"/>
</dbReference>
<evidence type="ECO:0000313" key="5">
    <source>
        <dbReference type="EMBL" id="GGG00806.1"/>
    </source>
</evidence>
<dbReference type="InterPro" id="IPR050566">
    <property type="entry name" value="Deoxyribonucleoside_kinase"/>
</dbReference>
<dbReference type="InterPro" id="IPR002624">
    <property type="entry name" value="DCK/DGK"/>
</dbReference>
<reference evidence="5" key="2">
    <citation type="submission" date="2020-09" db="EMBL/GenBank/DDBJ databases">
        <authorList>
            <person name="Sun Q."/>
            <person name="Zhou Y."/>
        </authorList>
    </citation>
    <scope>NUCLEOTIDE SEQUENCE</scope>
    <source>
        <strain evidence="5">CGMCC 1.12181</strain>
    </source>
</reference>
<dbReference type="SUPFAM" id="SSF52540">
    <property type="entry name" value="P-loop containing nucleoside triphosphate hydrolases"/>
    <property type="match status" value="1"/>
</dbReference>
<keyword evidence="5" id="KW-0418">Kinase</keyword>
<dbReference type="GO" id="GO:0019136">
    <property type="term" value="F:deoxynucleoside kinase activity"/>
    <property type="evidence" value="ECO:0007669"/>
    <property type="project" value="InterPro"/>
</dbReference>
<dbReference type="Proteomes" id="UP000605253">
    <property type="component" value="Unassembled WGS sequence"/>
</dbReference>
<keyword evidence="3" id="KW-0547">Nucleotide-binding</keyword>
<organism evidence="5 6">
    <name type="scientific">Marinicella pacifica</name>
    <dbReference type="NCBI Taxonomy" id="1171543"/>
    <lineage>
        <taxon>Bacteria</taxon>
        <taxon>Pseudomonadati</taxon>
        <taxon>Pseudomonadota</taxon>
        <taxon>Gammaproteobacteria</taxon>
        <taxon>Lysobacterales</taxon>
        <taxon>Marinicellaceae</taxon>
        <taxon>Marinicella</taxon>
    </lineage>
</organism>
<feature type="domain" description="Deoxynucleoside kinase" evidence="4">
    <location>
        <begin position="7"/>
        <end position="204"/>
    </location>
</feature>
<reference evidence="5" key="1">
    <citation type="journal article" date="2014" name="Int. J. Syst. Evol. Microbiol.">
        <title>Complete genome sequence of Corynebacterium casei LMG S-19264T (=DSM 44701T), isolated from a smear-ripened cheese.</title>
        <authorList>
            <consortium name="US DOE Joint Genome Institute (JGI-PGF)"/>
            <person name="Walter F."/>
            <person name="Albersmeier A."/>
            <person name="Kalinowski J."/>
            <person name="Ruckert C."/>
        </authorList>
    </citation>
    <scope>NUCLEOTIDE SEQUENCE</scope>
    <source>
        <strain evidence="5">CGMCC 1.12181</strain>
    </source>
</reference>
<dbReference type="InterPro" id="IPR031314">
    <property type="entry name" value="DNK_dom"/>
</dbReference>
<dbReference type="PANTHER" id="PTHR10513">
    <property type="entry name" value="DEOXYNUCLEOSIDE KINASE"/>
    <property type="match status" value="1"/>
</dbReference>
<proteinExistence type="predicted"/>
<dbReference type="InterPro" id="IPR027417">
    <property type="entry name" value="P-loop_NTPase"/>
</dbReference>
<dbReference type="CDD" id="cd01673">
    <property type="entry name" value="dNK"/>
    <property type="match status" value="1"/>
</dbReference>
<dbReference type="PIRSF" id="PIRSF000705">
    <property type="entry name" value="DNK"/>
    <property type="match status" value="1"/>
</dbReference>
<protein>
    <submittedName>
        <fullName evidence="5">Deoxyguanosine kinase</fullName>
    </submittedName>
</protein>
<evidence type="ECO:0000256" key="3">
    <source>
        <dbReference type="PIRSR" id="PIRSR000705-3"/>
    </source>
</evidence>
<feature type="binding site" evidence="3">
    <location>
        <begin position="140"/>
        <end position="144"/>
    </location>
    <ligand>
        <name>ATP</name>
        <dbReference type="ChEBI" id="CHEBI:30616"/>
    </ligand>
</feature>
<keyword evidence="6" id="KW-1185">Reference proteome</keyword>
<feature type="binding site" evidence="2">
    <location>
        <position position="47"/>
    </location>
    <ligand>
        <name>substrate</name>
    </ligand>
</feature>
<keyword evidence="3" id="KW-0067">ATP-binding</keyword>
<accession>A0A917CXC4</accession>
<name>A0A917CXC4_9GAMM</name>
<evidence type="ECO:0000256" key="1">
    <source>
        <dbReference type="PIRSR" id="PIRSR000705-1"/>
    </source>
</evidence>
<evidence type="ECO:0000313" key="6">
    <source>
        <dbReference type="Proteomes" id="UP000605253"/>
    </source>
</evidence>
<feature type="active site" description="Proton acceptor" evidence="1">
    <location>
        <position position="82"/>
    </location>
</feature>
<feature type="binding site" evidence="2">
    <location>
        <position position="149"/>
    </location>
    <ligand>
        <name>substrate</name>
    </ligand>
</feature>
<dbReference type="PANTHER" id="PTHR10513:SF35">
    <property type="entry name" value="DEOXYADENOSINE KINASE"/>
    <property type="match status" value="1"/>
</dbReference>
<dbReference type="Gene3D" id="3.40.50.300">
    <property type="entry name" value="P-loop containing nucleotide triphosphate hydrolases"/>
    <property type="match status" value="1"/>
</dbReference>
<evidence type="ECO:0000256" key="2">
    <source>
        <dbReference type="PIRSR" id="PIRSR000705-2"/>
    </source>
</evidence>
<dbReference type="Pfam" id="PF01712">
    <property type="entry name" value="dNK"/>
    <property type="match status" value="1"/>
</dbReference>
<dbReference type="AlphaFoldDB" id="A0A917CXC4"/>